<sequence>MNAAIYTSIFWPSQCQESGYVFGWINTHSQNRTIVVAGVLPASVPQHLQQLQNDNHISTLGSLKVLGKCSIRPHKRKWRRRRRAPVLVLDEMEEIGPFRESDIVFYHRHQPNTQRFYSMNAPDELSSSRKSGSGINQKVIDQVPPLPSLRFRNSNQKSFRSSIWLEPSTPQSNTDNLFNHLHPIRIKETAR</sequence>
<evidence type="ECO:0000313" key="1">
    <source>
        <dbReference type="EMBL" id="KAF5366351.1"/>
    </source>
</evidence>
<keyword evidence="2" id="KW-1185">Reference proteome</keyword>
<dbReference type="OrthoDB" id="70250at2759"/>
<comment type="caution">
    <text evidence="1">The sequence shown here is derived from an EMBL/GenBank/DDBJ whole genome shotgun (WGS) entry which is preliminary data.</text>
</comment>
<reference evidence="1 2" key="1">
    <citation type="journal article" date="2020" name="ISME J.">
        <title>Uncovering the hidden diversity of litter-decomposition mechanisms in mushroom-forming fungi.</title>
        <authorList>
            <person name="Floudas D."/>
            <person name="Bentzer J."/>
            <person name="Ahren D."/>
            <person name="Johansson T."/>
            <person name="Persson P."/>
            <person name="Tunlid A."/>
        </authorList>
    </citation>
    <scope>NUCLEOTIDE SEQUENCE [LARGE SCALE GENOMIC DNA]</scope>
    <source>
        <strain evidence="1 2">CBS 406.79</strain>
    </source>
</reference>
<organism evidence="1 2">
    <name type="scientific">Collybiopsis confluens</name>
    <dbReference type="NCBI Taxonomy" id="2823264"/>
    <lineage>
        <taxon>Eukaryota</taxon>
        <taxon>Fungi</taxon>
        <taxon>Dikarya</taxon>
        <taxon>Basidiomycota</taxon>
        <taxon>Agaricomycotina</taxon>
        <taxon>Agaricomycetes</taxon>
        <taxon>Agaricomycetidae</taxon>
        <taxon>Agaricales</taxon>
        <taxon>Marasmiineae</taxon>
        <taxon>Omphalotaceae</taxon>
        <taxon>Collybiopsis</taxon>
    </lineage>
</organism>
<name>A0A8H5LR48_9AGAR</name>
<proteinExistence type="predicted"/>
<evidence type="ECO:0000313" key="2">
    <source>
        <dbReference type="Proteomes" id="UP000518752"/>
    </source>
</evidence>
<dbReference type="EMBL" id="JAACJN010000154">
    <property type="protein sequence ID" value="KAF5366351.1"/>
    <property type="molecule type" value="Genomic_DNA"/>
</dbReference>
<dbReference type="AlphaFoldDB" id="A0A8H5LR48"/>
<dbReference type="Proteomes" id="UP000518752">
    <property type="component" value="Unassembled WGS sequence"/>
</dbReference>
<gene>
    <name evidence="1" type="ORF">D9757_011463</name>
</gene>
<protein>
    <submittedName>
        <fullName evidence="1">Uncharacterized protein</fullName>
    </submittedName>
</protein>
<accession>A0A8H5LR48</accession>